<gene>
    <name evidence="1" type="ORF">R6U77_06265</name>
</gene>
<dbReference type="RefSeq" id="WP_319837815.1">
    <property type="nucleotide sequence ID" value="NZ_CP137624.1"/>
</dbReference>
<sequence length="73" mass="8258">MECKVCPQCNSNNIYKGVMQAAHAPLHMFPEEAFNKNAPLNSHLRKNSKISSYYCQGCGYILGMFVDEPDKLM</sequence>
<proteinExistence type="predicted"/>
<protein>
    <submittedName>
        <fullName evidence="1">Acetyltransferase</fullName>
    </submittedName>
</protein>
<evidence type="ECO:0000313" key="1">
    <source>
        <dbReference type="EMBL" id="WPK13276.1"/>
    </source>
</evidence>
<organism evidence="1 2">
    <name type="scientific">Lysinibacillus louembei</name>
    <dbReference type="NCBI Taxonomy" id="1470088"/>
    <lineage>
        <taxon>Bacteria</taxon>
        <taxon>Bacillati</taxon>
        <taxon>Bacillota</taxon>
        <taxon>Bacilli</taxon>
        <taxon>Bacillales</taxon>
        <taxon>Bacillaceae</taxon>
        <taxon>Lysinibacillus</taxon>
    </lineage>
</organism>
<accession>A0ABZ0S1D2</accession>
<evidence type="ECO:0000313" key="2">
    <source>
        <dbReference type="Proteomes" id="UP001322664"/>
    </source>
</evidence>
<dbReference type="Proteomes" id="UP001322664">
    <property type="component" value="Chromosome"/>
</dbReference>
<name>A0ABZ0S1D2_9BACI</name>
<keyword evidence="2" id="KW-1185">Reference proteome</keyword>
<reference evidence="1 2" key="1">
    <citation type="submission" date="2023-09" db="EMBL/GenBank/DDBJ databases">
        <authorList>
            <person name="Page C.A."/>
            <person name="Perez-Diaz I.M."/>
        </authorList>
    </citation>
    <scope>NUCLEOTIDE SEQUENCE [LARGE SCALE GENOMIC DNA]</scope>
    <source>
        <strain evidence="1 2">Ll15</strain>
    </source>
</reference>
<dbReference type="EMBL" id="CP137624">
    <property type="protein sequence ID" value="WPK13276.1"/>
    <property type="molecule type" value="Genomic_DNA"/>
</dbReference>